<feature type="repeat" description="PPR" evidence="2">
    <location>
        <begin position="22"/>
        <end position="56"/>
    </location>
</feature>
<dbReference type="OrthoDB" id="185373at2759"/>
<dbReference type="Pfam" id="PF13041">
    <property type="entry name" value="PPR_2"/>
    <property type="match status" value="1"/>
</dbReference>
<proteinExistence type="predicted"/>
<dbReference type="GO" id="GO:0003723">
    <property type="term" value="F:RNA binding"/>
    <property type="evidence" value="ECO:0007669"/>
    <property type="project" value="InterPro"/>
</dbReference>
<sequence length="172" mass="19515">MHGKCGEVLKAKQVFDKMHDREAASWNAMINRFSINGCAKEGLEVFLEMQKEGVEPNEITMLGVLPACNHGGLVQEEKKWLQEMEGHGLSPRVEQYGCLIDLLGRGEKMKGCRRNGARKEDGYTIIEIDGRTWGFIAEDRVHSQWQLINWVLGQLLEHMARNNLIMYSGNGN</sequence>
<dbReference type="Pfam" id="PF01535">
    <property type="entry name" value="PPR"/>
    <property type="match status" value="1"/>
</dbReference>
<reference evidence="3" key="1">
    <citation type="journal article" date="2023" name="Plant J.">
        <title>The genome of the king protea, Protea cynaroides.</title>
        <authorList>
            <person name="Chang J."/>
            <person name="Duong T.A."/>
            <person name="Schoeman C."/>
            <person name="Ma X."/>
            <person name="Roodt D."/>
            <person name="Barker N."/>
            <person name="Li Z."/>
            <person name="Van de Peer Y."/>
            <person name="Mizrachi E."/>
        </authorList>
    </citation>
    <scope>NUCLEOTIDE SEQUENCE</scope>
    <source>
        <tissue evidence="3">Young leaves</tissue>
    </source>
</reference>
<dbReference type="InterPro" id="IPR046960">
    <property type="entry name" value="PPR_At4g14850-like_plant"/>
</dbReference>
<comment type="caution">
    <text evidence="3">The sequence shown here is derived from an EMBL/GenBank/DDBJ whole genome shotgun (WGS) entry which is preliminary data.</text>
</comment>
<evidence type="ECO:0000256" key="2">
    <source>
        <dbReference type="PROSITE-ProRule" id="PRU00708"/>
    </source>
</evidence>
<evidence type="ECO:0008006" key="5">
    <source>
        <dbReference type="Google" id="ProtNLM"/>
    </source>
</evidence>
<dbReference type="PANTHER" id="PTHR47926">
    <property type="entry name" value="PENTATRICOPEPTIDE REPEAT-CONTAINING PROTEIN"/>
    <property type="match status" value="1"/>
</dbReference>
<dbReference type="NCBIfam" id="TIGR00756">
    <property type="entry name" value="PPR"/>
    <property type="match status" value="1"/>
</dbReference>
<dbReference type="AlphaFoldDB" id="A0A9Q0JV02"/>
<dbReference type="InterPro" id="IPR011990">
    <property type="entry name" value="TPR-like_helical_dom_sf"/>
</dbReference>
<dbReference type="GO" id="GO:0009451">
    <property type="term" value="P:RNA modification"/>
    <property type="evidence" value="ECO:0007669"/>
    <property type="project" value="InterPro"/>
</dbReference>
<keyword evidence="4" id="KW-1185">Reference proteome</keyword>
<gene>
    <name evidence="3" type="ORF">NE237_030566</name>
</gene>
<accession>A0A9Q0JV02</accession>
<dbReference type="Gene3D" id="1.25.40.10">
    <property type="entry name" value="Tetratricopeptide repeat domain"/>
    <property type="match status" value="1"/>
</dbReference>
<evidence type="ECO:0000256" key="1">
    <source>
        <dbReference type="ARBA" id="ARBA00022737"/>
    </source>
</evidence>
<evidence type="ECO:0000313" key="4">
    <source>
        <dbReference type="Proteomes" id="UP001141806"/>
    </source>
</evidence>
<dbReference type="Proteomes" id="UP001141806">
    <property type="component" value="Unassembled WGS sequence"/>
</dbReference>
<name>A0A9Q0JV02_9MAGN</name>
<protein>
    <recommendedName>
        <fullName evidence="5">Pentatricopeptide repeat-containing protein</fullName>
    </recommendedName>
</protein>
<dbReference type="PROSITE" id="PS51375">
    <property type="entry name" value="PPR"/>
    <property type="match status" value="1"/>
</dbReference>
<dbReference type="EMBL" id="JAMYWD010000012">
    <property type="protein sequence ID" value="KAJ4953734.1"/>
    <property type="molecule type" value="Genomic_DNA"/>
</dbReference>
<dbReference type="InterPro" id="IPR002885">
    <property type="entry name" value="PPR_rpt"/>
</dbReference>
<organism evidence="3 4">
    <name type="scientific">Protea cynaroides</name>
    <dbReference type="NCBI Taxonomy" id="273540"/>
    <lineage>
        <taxon>Eukaryota</taxon>
        <taxon>Viridiplantae</taxon>
        <taxon>Streptophyta</taxon>
        <taxon>Embryophyta</taxon>
        <taxon>Tracheophyta</taxon>
        <taxon>Spermatophyta</taxon>
        <taxon>Magnoliopsida</taxon>
        <taxon>Proteales</taxon>
        <taxon>Proteaceae</taxon>
        <taxon>Protea</taxon>
    </lineage>
</organism>
<evidence type="ECO:0000313" key="3">
    <source>
        <dbReference type="EMBL" id="KAJ4953734.1"/>
    </source>
</evidence>
<keyword evidence="1" id="KW-0677">Repeat</keyword>